<dbReference type="GO" id="GO:0004252">
    <property type="term" value="F:serine-type endopeptidase activity"/>
    <property type="evidence" value="ECO:0007669"/>
    <property type="project" value="InterPro"/>
</dbReference>
<evidence type="ECO:0000256" key="2">
    <source>
        <dbReference type="ARBA" id="ARBA00009045"/>
    </source>
</evidence>
<evidence type="ECO:0000256" key="7">
    <source>
        <dbReference type="SAM" id="MobiDB-lite"/>
    </source>
</evidence>
<comment type="subcellular location">
    <subcellularLocation>
        <location evidence="1">Membrane</location>
        <topology evidence="1">Multi-pass membrane protein</topology>
    </subcellularLocation>
</comment>
<dbReference type="SUPFAM" id="SSF144091">
    <property type="entry name" value="Rhomboid-like"/>
    <property type="match status" value="1"/>
</dbReference>
<feature type="transmembrane region" description="Helical" evidence="8">
    <location>
        <begin position="149"/>
        <end position="169"/>
    </location>
</feature>
<evidence type="ECO:0000256" key="5">
    <source>
        <dbReference type="ARBA" id="ARBA00022989"/>
    </source>
</evidence>
<evidence type="ECO:0000259" key="10">
    <source>
        <dbReference type="Pfam" id="PF20216"/>
    </source>
</evidence>
<feature type="region of interest" description="Disordered" evidence="7">
    <location>
        <begin position="242"/>
        <end position="296"/>
    </location>
</feature>
<feature type="transmembrane region" description="Helical" evidence="8">
    <location>
        <begin position="119"/>
        <end position="143"/>
    </location>
</feature>
<dbReference type="Pfam" id="PF01694">
    <property type="entry name" value="Rhomboid"/>
    <property type="match status" value="1"/>
</dbReference>
<feature type="domain" description="Peptidase S54 rhomboid" evidence="9">
    <location>
        <begin position="78"/>
        <end position="230"/>
    </location>
</feature>
<dbReference type="SMART" id="SM01160">
    <property type="entry name" value="DUF1751"/>
    <property type="match status" value="1"/>
</dbReference>
<gene>
    <name evidence="11" type="ORF">CXU22_04435</name>
</gene>
<protein>
    <submittedName>
        <fullName evidence="11">Uncharacterized protein</fullName>
    </submittedName>
</protein>
<evidence type="ECO:0000256" key="3">
    <source>
        <dbReference type="ARBA" id="ARBA00022692"/>
    </source>
</evidence>
<keyword evidence="5 8" id="KW-1133">Transmembrane helix</keyword>
<dbReference type="PANTHER" id="PTHR43731">
    <property type="entry name" value="RHOMBOID PROTEASE"/>
    <property type="match status" value="1"/>
</dbReference>
<keyword evidence="4" id="KW-0378">Hydrolase</keyword>
<accession>A0A2N8HFH3</accession>
<feature type="domain" description="DUF6576" evidence="10">
    <location>
        <begin position="260"/>
        <end position="295"/>
    </location>
</feature>
<dbReference type="OrthoDB" id="9813074at2"/>
<evidence type="ECO:0000256" key="8">
    <source>
        <dbReference type="SAM" id="Phobius"/>
    </source>
</evidence>
<dbReference type="InterPro" id="IPR022764">
    <property type="entry name" value="Peptidase_S54_rhomboid_dom"/>
</dbReference>
<dbReference type="Proteomes" id="UP000236000">
    <property type="component" value="Unassembled WGS sequence"/>
</dbReference>
<evidence type="ECO:0000256" key="4">
    <source>
        <dbReference type="ARBA" id="ARBA00022801"/>
    </source>
</evidence>
<comment type="similarity">
    <text evidence="2">Belongs to the peptidase S54 family.</text>
</comment>
<dbReference type="PANTHER" id="PTHR43731:SF14">
    <property type="entry name" value="PRESENILIN-ASSOCIATED RHOMBOID-LIKE PROTEIN, MITOCHONDRIAL"/>
    <property type="match status" value="1"/>
</dbReference>
<name>A0A2N8HFH3_9BACT</name>
<evidence type="ECO:0000256" key="6">
    <source>
        <dbReference type="ARBA" id="ARBA00023136"/>
    </source>
</evidence>
<feature type="transmembrane region" description="Helical" evidence="8">
    <location>
        <begin position="189"/>
        <end position="206"/>
    </location>
</feature>
<evidence type="ECO:0000256" key="1">
    <source>
        <dbReference type="ARBA" id="ARBA00004141"/>
    </source>
</evidence>
<keyword evidence="6 8" id="KW-0472">Membrane</keyword>
<comment type="caution">
    <text evidence="11">The sequence shown here is derived from an EMBL/GenBank/DDBJ whole genome shotgun (WGS) entry which is preliminary data.</text>
</comment>
<dbReference type="EMBL" id="PJKA01000006">
    <property type="protein sequence ID" value="PNC19037.1"/>
    <property type="molecule type" value="Genomic_DNA"/>
</dbReference>
<dbReference type="Pfam" id="PF20216">
    <property type="entry name" value="DUF6576"/>
    <property type="match status" value="1"/>
</dbReference>
<dbReference type="AlphaFoldDB" id="A0A2N8HFH3"/>
<dbReference type="InterPro" id="IPR050925">
    <property type="entry name" value="Rhomboid_protease_S54"/>
</dbReference>
<feature type="transmembrane region" description="Helical" evidence="8">
    <location>
        <begin position="88"/>
        <end position="107"/>
    </location>
</feature>
<dbReference type="InterPro" id="IPR035952">
    <property type="entry name" value="Rhomboid-like_sf"/>
</dbReference>
<dbReference type="GO" id="GO:0016020">
    <property type="term" value="C:membrane"/>
    <property type="evidence" value="ECO:0007669"/>
    <property type="project" value="UniProtKB-SubCell"/>
</dbReference>
<reference evidence="11 12" key="1">
    <citation type="journal article" date="2017" name="BMC Genomics">
        <title>Genome sequencing of 39 Akkermansia muciniphila isolates reveals its population structure, genomic and functional diverisity, and global distribution in mammalian gut microbiotas.</title>
        <authorList>
            <person name="Guo X."/>
            <person name="Li S."/>
            <person name="Zhang J."/>
            <person name="Wu F."/>
            <person name="Li X."/>
            <person name="Wu D."/>
            <person name="Zhang M."/>
            <person name="Ou Z."/>
            <person name="Jie Z."/>
            <person name="Yan Q."/>
            <person name="Li P."/>
            <person name="Yi J."/>
            <person name="Peng Y."/>
        </authorList>
    </citation>
    <scope>NUCLEOTIDE SEQUENCE [LARGE SCALE GENOMIC DNA]</scope>
    <source>
        <strain evidence="11 12">GP24</strain>
    </source>
</reference>
<dbReference type="InterPro" id="IPR046483">
    <property type="entry name" value="DUF6576"/>
</dbReference>
<sequence>MRPYMRAENENWGNTVRERLFDQRSAVMVHWLILINVVVFMLGFFFQVEIPRNIYPPGRLDLIQLYGAYSEYTCFHEGELWRLFTYQFLHANLGHILFNMIALWFFGPVVEERFGHLRFLLYYLFCGVAAALFSSLLGYMGFFDPEWRFIPMVGASGSIYGIMAACAVLFPHARVQLLFPPVNLSVRQFALAVLGVACAVIIFQWNNAGGEAGHLGGMFAGFILTLLILWKEKLSASRPRVVSTSHRSPAHSARHSTNNRFPSEEEVNDIMEKISRSGVSSLTEEEREILRRASRR</sequence>
<dbReference type="Gene3D" id="1.20.1540.10">
    <property type="entry name" value="Rhomboid-like"/>
    <property type="match status" value="1"/>
</dbReference>
<organism evidence="11 12">
    <name type="scientific">Akkermansia muciniphila</name>
    <dbReference type="NCBI Taxonomy" id="239935"/>
    <lineage>
        <taxon>Bacteria</taxon>
        <taxon>Pseudomonadati</taxon>
        <taxon>Verrucomicrobiota</taxon>
        <taxon>Verrucomicrobiia</taxon>
        <taxon>Verrucomicrobiales</taxon>
        <taxon>Akkermansiaceae</taxon>
        <taxon>Akkermansia</taxon>
    </lineage>
</organism>
<evidence type="ECO:0000259" key="9">
    <source>
        <dbReference type="Pfam" id="PF01694"/>
    </source>
</evidence>
<feature type="transmembrane region" description="Helical" evidence="8">
    <location>
        <begin position="212"/>
        <end position="230"/>
    </location>
</feature>
<feature type="transmembrane region" description="Helical" evidence="8">
    <location>
        <begin position="27"/>
        <end position="46"/>
    </location>
</feature>
<evidence type="ECO:0000313" key="12">
    <source>
        <dbReference type="Proteomes" id="UP000236000"/>
    </source>
</evidence>
<evidence type="ECO:0000313" key="11">
    <source>
        <dbReference type="EMBL" id="PNC19037.1"/>
    </source>
</evidence>
<keyword evidence="3 8" id="KW-0812">Transmembrane</keyword>
<proteinExistence type="inferred from homology"/>